<name>A0A2C9JV84_BIOGL</name>
<dbReference type="STRING" id="6526.A0A2C9JV84"/>
<dbReference type="GO" id="GO:0008934">
    <property type="term" value="F:inositol monophosphate 1-phosphatase activity"/>
    <property type="evidence" value="ECO:0007669"/>
    <property type="project" value="InterPro"/>
</dbReference>
<dbReference type="EC" id="3.1.3.25" evidence="9"/>
<protein>
    <recommendedName>
        <fullName evidence="9">Inositol-1-monophosphatase</fullName>
        <ecNumber evidence="9">3.1.3.25</ecNumber>
    </recommendedName>
</protein>
<dbReference type="RefSeq" id="XP_055891088.1">
    <property type="nucleotide sequence ID" value="XM_056035113.1"/>
</dbReference>
<dbReference type="PANTHER" id="PTHR20854">
    <property type="entry name" value="INOSITOL MONOPHOSPHATASE"/>
    <property type="match status" value="1"/>
</dbReference>
<dbReference type="VEuPathDB" id="VectorBase:BGLAX_034719"/>
<evidence type="ECO:0000313" key="10">
    <source>
        <dbReference type="EnsemblMetazoa" id="BGLB008555-PB"/>
    </source>
</evidence>
<dbReference type="InterPro" id="IPR020583">
    <property type="entry name" value="Inositol_monoP_metal-BS"/>
</dbReference>
<dbReference type="Proteomes" id="UP000076420">
    <property type="component" value="Unassembled WGS sequence"/>
</dbReference>
<keyword evidence="7 8" id="KW-0460">Magnesium</keyword>
<dbReference type="PROSITE" id="PS00629">
    <property type="entry name" value="IMP_1"/>
    <property type="match status" value="1"/>
</dbReference>
<dbReference type="OMA" id="HAWDCLA"/>
<evidence type="ECO:0000313" key="15">
    <source>
        <dbReference type="RefSeq" id="XP_055891087.1"/>
    </source>
</evidence>
<organism evidence="10 11">
    <name type="scientific">Biomphalaria glabrata</name>
    <name type="common">Bloodfluke planorb</name>
    <name type="synonym">Freshwater snail</name>
    <dbReference type="NCBI Taxonomy" id="6526"/>
    <lineage>
        <taxon>Eukaryota</taxon>
        <taxon>Metazoa</taxon>
        <taxon>Spiralia</taxon>
        <taxon>Lophotrochozoa</taxon>
        <taxon>Mollusca</taxon>
        <taxon>Gastropoda</taxon>
        <taxon>Heterobranchia</taxon>
        <taxon>Euthyneura</taxon>
        <taxon>Panpulmonata</taxon>
        <taxon>Hygrophila</taxon>
        <taxon>Lymnaeoidea</taxon>
        <taxon>Planorbidae</taxon>
        <taxon>Biomphalaria</taxon>
    </lineage>
</organism>
<evidence type="ECO:0000256" key="1">
    <source>
        <dbReference type="ARBA" id="ARBA00001033"/>
    </source>
</evidence>
<dbReference type="AlphaFoldDB" id="A0A2C9JV84"/>
<dbReference type="PRINTS" id="PR00378">
    <property type="entry name" value="LIIMPHPHTASE"/>
</dbReference>
<dbReference type="GO" id="GO:0006021">
    <property type="term" value="P:inositol biosynthetic process"/>
    <property type="evidence" value="ECO:0007669"/>
    <property type="project" value="UniProtKB-UniPathway"/>
</dbReference>
<dbReference type="RefSeq" id="XP_055891085.1">
    <property type="nucleotide sequence ID" value="XM_056035110.1"/>
</dbReference>
<comment type="cofactor">
    <cofactor evidence="2 8 9">
        <name>Mg(2+)</name>
        <dbReference type="ChEBI" id="CHEBI:18420"/>
    </cofactor>
</comment>
<dbReference type="GO" id="GO:0046872">
    <property type="term" value="F:metal ion binding"/>
    <property type="evidence" value="ECO:0007669"/>
    <property type="project" value="UniProtKB-KW"/>
</dbReference>
<dbReference type="UniPathway" id="UPA00823">
    <property type="reaction ID" value="UER00788"/>
</dbReference>
<dbReference type="CDD" id="cd01639">
    <property type="entry name" value="IMPase"/>
    <property type="match status" value="1"/>
</dbReference>
<comment type="pathway">
    <text evidence="3 9">Polyol metabolism; myo-inositol biosynthesis; myo-inositol from D-glucose 6-phosphate: step 2/2.</text>
</comment>
<dbReference type="SUPFAM" id="SSF56655">
    <property type="entry name" value="Carbohydrate phosphatase"/>
    <property type="match status" value="1"/>
</dbReference>
<evidence type="ECO:0000256" key="4">
    <source>
        <dbReference type="ARBA" id="ARBA00009759"/>
    </source>
</evidence>
<keyword evidence="5 8" id="KW-0479">Metal-binding</keyword>
<feature type="binding site" evidence="8">
    <location>
        <position position="221"/>
    </location>
    <ligand>
        <name>Mg(2+)</name>
        <dbReference type="ChEBI" id="CHEBI:18420"/>
        <label>1</label>
        <note>catalytic</note>
    </ligand>
</feature>
<evidence type="ECO:0000256" key="5">
    <source>
        <dbReference type="ARBA" id="ARBA00022723"/>
    </source>
</evidence>
<gene>
    <name evidence="10" type="primary">106069551</name>
    <name evidence="13 14 15 16" type="synonym">LOC106069551</name>
</gene>
<dbReference type="InterPro" id="IPR000760">
    <property type="entry name" value="Inositol_monophosphatase-like"/>
</dbReference>
<dbReference type="Proteomes" id="UP001165740">
    <property type="component" value="Chromosome 7"/>
</dbReference>
<comment type="similarity">
    <text evidence="4 9">Belongs to the inositol monophosphatase superfamily.</text>
</comment>
<dbReference type="RefSeq" id="XP_055891086.1">
    <property type="nucleotide sequence ID" value="XM_056035111.1"/>
</dbReference>
<dbReference type="Pfam" id="PF00459">
    <property type="entry name" value="Inositol_P"/>
    <property type="match status" value="1"/>
</dbReference>
<accession>A0A2C9JV84</accession>
<dbReference type="EnsemblMetazoa" id="BGLB008555-RB">
    <property type="protein sequence ID" value="BGLB008555-PB"/>
    <property type="gene ID" value="BGLB008555"/>
</dbReference>
<evidence type="ECO:0000313" key="16">
    <source>
        <dbReference type="RefSeq" id="XP_055891088.1"/>
    </source>
</evidence>
<dbReference type="GO" id="GO:0046854">
    <property type="term" value="P:phosphatidylinositol phosphate biosynthetic process"/>
    <property type="evidence" value="ECO:0007669"/>
    <property type="project" value="InterPro"/>
</dbReference>
<evidence type="ECO:0000256" key="3">
    <source>
        <dbReference type="ARBA" id="ARBA00005152"/>
    </source>
</evidence>
<evidence type="ECO:0000256" key="9">
    <source>
        <dbReference type="RuleBase" id="RU364068"/>
    </source>
</evidence>
<dbReference type="InterPro" id="IPR020552">
    <property type="entry name" value="Inositol_monoPase_Li-sen"/>
</dbReference>
<sequence>MAGIDLEVIYGTALELAAKAGEMIRDAFWKEKSVDTKMSAADLVTETDQAVESTVKAIISAKYPNHKFIGEETTAAAGNHCVWTDEPTWIIDPIDGTTNFVHSIPEVTFSLGFTLNKQVVIGVVYAPIKDELFTAKLNQGAFLNGKKLTVNKTKDISKAVVIMEGGSSRDVDIVDKKIKNIHAMVTNSHGVRAYGSAALNLSHIAAGRGDAYVEYGIHVWDFIAGALIAKEAGATVLDPTGSELDYMHRRVLCACTPELAKQISEKLIHLDMGFD</sequence>
<comment type="catalytic activity">
    <reaction evidence="1 9">
        <text>a myo-inositol phosphate + H2O = myo-inositol + phosphate</text>
        <dbReference type="Rhea" id="RHEA:24056"/>
        <dbReference type="ChEBI" id="CHEBI:15377"/>
        <dbReference type="ChEBI" id="CHEBI:17268"/>
        <dbReference type="ChEBI" id="CHEBI:43474"/>
        <dbReference type="ChEBI" id="CHEBI:84139"/>
        <dbReference type="EC" id="3.1.3.25"/>
    </reaction>
</comment>
<evidence type="ECO:0000256" key="8">
    <source>
        <dbReference type="PIRSR" id="PIRSR600760-2"/>
    </source>
</evidence>
<dbReference type="RefSeq" id="XP_055891087.1">
    <property type="nucleotide sequence ID" value="XM_056035112.1"/>
</dbReference>
<evidence type="ECO:0000256" key="7">
    <source>
        <dbReference type="ARBA" id="ARBA00022842"/>
    </source>
</evidence>
<reference evidence="10" key="1">
    <citation type="submission" date="2020-05" db="UniProtKB">
        <authorList>
            <consortium name="EnsemblMetazoa"/>
        </authorList>
    </citation>
    <scope>IDENTIFICATION</scope>
    <source>
        <strain evidence="10">BB02</strain>
    </source>
</reference>
<evidence type="ECO:0000256" key="6">
    <source>
        <dbReference type="ARBA" id="ARBA00022801"/>
    </source>
</evidence>
<evidence type="ECO:0000313" key="11">
    <source>
        <dbReference type="Proteomes" id="UP000076420"/>
    </source>
</evidence>
<reference evidence="13 14" key="2">
    <citation type="submission" date="2025-04" db="UniProtKB">
        <authorList>
            <consortium name="RefSeq"/>
        </authorList>
    </citation>
    <scope>IDENTIFICATION</scope>
</reference>
<dbReference type="InterPro" id="IPR033942">
    <property type="entry name" value="IMPase"/>
</dbReference>
<evidence type="ECO:0000313" key="14">
    <source>
        <dbReference type="RefSeq" id="XP_055891086.1"/>
    </source>
</evidence>
<feature type="binding site" evidence="8">
    <location>
        <position position="94"/>
    </location>
    <ligand>
        <name>Mg(2+)</name>
        <dbReference type="ChEBI" id="CHEBI:18420"/>
        <label>1</label>
        <note>catalytic</note>
    </ligand>
</feature>
<feature type="binding site" evidence="8">
    <location>
        <position position="95"/>
    </location>
    <ligand>
        <name>Mg(2+)</name>
        <dbReference type="ChEBI" id="CHEBI:18420"/>
        <label>1</label>
        <note>catalytic</note>
    </ligand>
</feature>
<dbReference type="GO" id="GO:0007165">
    <property type="term" value="P:signal transduction"/>
    <property type="evidence" value="ECO:0007669"/>
    <property type="project" value="TreeGrafter"/>
</dbReference>
<dbReference type="VEuPathDB" id="VectorBase:BGLB008555"/>
<dbReference type="PANTHER" id="PTHR20854:SF4">
    <property type="entry name" value="INOSITOL-1-MONOPHOSPHATASE-RELATED"/>
    <property type="match status" value="1"/>
</dbReference>
<dbReference type="PRINTS" id="PR00377">
    <property type="entry name" value="IMPHPHTASES"/>
</dbReference>
<proteinExistence type="inferred from homology"/>
<keyword evidence="12" id="KW-1185">Reference proteome</keyword>
<evidence type="ECO:0000313" key="12">
    <source>
        <dbReference type="Proteomes" id="UP001165740"/>
    </source>
</evidence>
<dbReference type="FunFam" id="3.40.190.80:FF:000002">
    <property type="entry name" value="Inositol-1-monophosphatase"/>
    <property type="match status" value="1"/>
</dbReference>
<dbReference type="OrthoDB" id="10254945at2759"/>
<dbReference type="KEGG" id="bgt:106069551"/>
<dbReference type="Gene3D" id="3.40.190.80">
    <property type="match status" value="1"/>
</dbReference>
<evidence type="ECO:0000256" key="2">
    <source>
        <dbReference type="ARBA" id="ARBA00001946"/>
    </source>
</evidence>
<dbReference type="Gene3D" id="3.30.540.10">
    <property type="entry name" value="Fructose-1,6-Bisphosphatase, subunit A, domain 1"/>
    <property type="match status" value="1"/>
</dbReference>
<keyword evidence="6 9" id="KW-0378">Hydrolase</keyword>
<feature type="binding site" evidence="8">
    <location>
        <position position="92"/>
    </location>
    <ligand>
        <name>Mg(2+)</name>
        <dbReference type="ChEBI" id="CHEBI:18420"/>
        <label>1</label>
        <note>catalytic</note>
    </ligand>
</feature>
<feature type="binding site" evidence="8">
    <location>
        <position position="71"/>
    </location>
    <ligand>
        <name>Mg(2+)</name>
        <dbReference type="ChEBI" id="CHEBI:18420"/>
        <label>1</label>
        <note>catalytic</note>
    </ligand>
</feature>
<evidence type="ECO:0000313" key="13">
    <source>
        <dbReference type="RefSeq" id="XP_055891085.1"/>
    </source>
</evidence>
<dbReference type="FunFam" id="3.30.540.10:FF:000004">
    <property type="entry name" value="Inositol-1-monophosphatase"/>
    <property type="match status" value="1"/>
</dbReference>